<comment type="caution">
    <text evidence="1">The sequence shown here is derived from an EMBL/GenBank/DDBJ whole genome shotgun (WGS) entry which is preliminary data.</text>
</comment>
<evidence type="ECO:0000313" key="1">
    <source>
        <dbReference type="EMBL" id="KAI0048199.1"/>
    </source>
</evidence>
<dbReference type="EMBL" id="MU275890">
    <property type="protein sequence ID" value="KAI0048199.1"/>
    <property type="molecule type" value="Genomic_DNA"/>
</dbReference>
<dbReference type="Proteomes" id="UP000814033">
    <property type="component" value="Unassembled WGS sequence"/>
</dbReference>
<name>A0ACB8RVE5_9AGAM</name>
<protein>
    <submittedName>
        <fullName evidence="1">Nucleolus protein</fullName>
    </submittedName>
</protein>
<keyword evidence="2" id="KW-1185">Reference proteome</keyword>
<reference evidence="1" key="1">
    <citation type="submission" date="2021-02" db="EMBL/GenBank/DDBJ databases">
        <authorList>
            <consortium name="DOE Joint Genome Institute"/>
            <person name="Ahrendt S."/>
            <person name="Looney B.P."/>
            <person name="Miyauchi S."/>
            <person name="Morin E."/>
            <person name="Drula E."/>
            <person name="Courty P.E."/>
            <person name="Chicoki N."/>
            <person name="Fauchery L."/>
            <person name="Kohler A."/>
            <person name="Kuo A."/>
            <person name="Labutti K."/>
            <person name="Pangilinan J."/>
            <person name="Lipzen A."/>
            <person name="Riley R."/>
            <person name="Andreopoulos W."/>
            <person name="He G."/>
            <person name="Johnson J."/>
            <person name="Barry K.W."/>
            <person name="Grigoriev I.V."/>
            <person name="Nagy L."/>
            <person name="Hibbett D."/>
            <person name="Henrissat B."/>
            <person name="Matheny P.B."/>
            <person name="Labbe J."/>
            <person name="Martin F."/>
        </authorList>
    </citation>
    <scope>NUCLEOTIDE SEQUENCE</scope>
    <source>
        <strain evidence="1">FP105234-sp</strain>
    </source>
</reference>
<reference evidence="1" key="2">
    <citation type="journal article" date="2022" name="New Phytol.">
        <title>Evolutionary transition to the ectomycorrhizal habit in the genomes of a hyperdiverse lineage of mushroom-forming fungi.</title>
        <authorList>
            <person name="Looney B."/>
            <person name="Miyauchi S."/>
            <person name="Morin E."/>
            <person name="Drula E."/>
            <person name="Courty P.E."/>
            <person name="Kohler A."/>
            <person name="Kuo A."/>
            <person name="LaButti K."/>
            <person name="Pangilinan J."/>
            <person name="Lipzen A."/>
            <person name="Riley R."/>
            <person name="Andreopoulos W."/>
            <person name="He G."/>
            <person name="Johnson J."/>
            <person name="Nolan M."/>
            <person name="Tritt A."/>
            <person name="Barry K.W."/>
            <person name="Grigoriev I.V."/>
            <person name="Nagy L.G."/>
            <person name="Hibbett D."/>
            <person name="Henrissat B."/>
            <person name="Matheny P.B."/>
            <person name="Labbe J."/>
            <person name="Martin F.M."/>
        </authorList>
    </citation>
    <scope>NUCLEOTIDE SEQUENCE</scope>
    <source>
        <strain evidence="1">FP105234-sp</strain>
    </source>
</reference>
<proteinExistence type="predicted"/>
<organism evidence="1 2">
    <name type="scientific">Auriscalpium vulgare</name>
    <dbReference type="NCBI Taxonomy" id="40419"/>
    <lineage>
        <taxon>Eukaryota</taxon>
        <taxon>Fungi</taxon>
        <taxon>Dikarya</taxon>
        <taxon>Basidiomycota</taxon>
        <taxon>Agaricomycotina</taxon>
        <taxon>Agaricomycetes</taxon>
        <taxon>Russulales</taxon>
        <taxon>Auriscalpiaceae</taxon>
        <taxon>Auriscalpium</taxon>
    </lineage>
</organism>
<gene>
    <name evidence="1" type="ORF">FA95DRAFT_1491319</name>
</gene>
<sequence>MPKVGRRKIPVTAVSSSAAGPSNSSTAHSSRTVIRAFHTLLKRQSHLRSQPLTLETAATLQKTEDEIQTLGGLEVYQRMSSIGQGKDRGGGAEKVLLRWLRDRRMDKGKGKQRLLEVGALKPDNYATAVAWLDVTPIDLHSRHPQILEQDFLAMSMEEHRGQWDVISLSLVVNFVPNPRDRGRMLSLAHAMLRTDGLLFVTLPLPCVMNSRYTTLDHMKSLMHTVGFSQLEERWKQGGKMAYWLYRKAEAALPGDGRFDKRRVLMSGAHRNNFVILLSLPEAE</sequence>
<evidence type="ECO:0000313" key="2">
    <source>
        <dbReference type="Proteomes" id="UP000814033"/>
    </source>
</evidence>
<accession>A0ACB8RVE5</accession>